<gene>
    <name evidence="1" type="ORF">CLAFUR5_09294</name>
</gene>
<keyword evidence="2" id="KW-1185">Reference proteome</keyword>
<dbReference type="Proteomes" id="UP000756132">
    <property type="component" value="Chromosome 9"/>
</dbReference>
<dbReference type="AlphaFoldDB" id="A0A9Q8UT95"/>
<dbReference type="EMBL" id="CP090171">
    <property type="protein sequence ID" value="UJO21550.1"/>
    <property type="molecule type" value="Genomic_DNA"/>
</dbReference>
<name>A0A9Q8UT95_PASFU</name>
<evidence type="ECO:0008006" key="3">
    <source>
        <dbReference type="Google" id="ProtNLM"/>
    </source>
</evidence>
<proteinExistence type="predicted"/>
<dbReference type="GeneID" id="71989172"/>
<evidence type="ECO:0000313" key="2">
    <source>
        <dbReference type="Proteomes" id="UP000756132"/>
    </source>
</evidence>
<protein>
    <recommendedName>
        <fullName evidence="3">F-box domain-containing protein</fullName>
    </recommendedName>
</protein>
<reference evidence="1" key="2">
    <citation type="journal article" date="2022" name="Microb. Genom.">
        <title>A chromosome-scale genome assembly of the tomato pathogen Cladosporium fulvum reveals a compartmentalized genome architecture and the presence of a dispensable chromosome.</title>
        <authorList>
            <person name="Zaccaron A.Z."/>
            <person name="Chen L.H."/>
            <person name="Samaras A."/>
            <person name="Stergiopoulos I."/>
        </authorList>
    </citation>
    <scope>NUCLEOTIDE SEQUENCE</scope>
    <source>
        <strain evidence="1">Race5_Kim</strain>
    </source>
</reference>
<dbReference type="RefSeq" id="XP_047765916.1">
    <property type="nucleotide sequence ID" value="XM_047908442.1"/>
</dbReference>
<dbReference type="KEGG" id="ffu:CLAFUR5_09294"/>
<evidence type="ECO:0000313" key="1">
    <source>
        <dbReference type="EMBL" id="UJO21550.1"/>
    </source>
</evidence>
<sequence length="68" mass="7830">MAMTDKKPGNADKEKQYATIRDLPEEMLEQCCKYSAVQSLKALRLTYKKILPAATKQLFRHVEVMPTE</sequence>
<reference evidence="1" key="1">
    <citation type="submission" date="2021-12" db="EMBL/GenBank/DDBJ databases">
        <authorList>
            <person name="Zaccaron A."/>
            <person name="Stergiopoulos I."/>
        </authorList>
    </citation>
    <scope>NUCLEOTIDE SEQUENCE</scope>
    <source>
        <strain evidence="1">Race5_Kim</strain>
    </source>
</reference>
<organism evidence="1 2">
    <name type="scientific">Passalora fulva</name>
    <name type="common">Tomato leaf mold</name>
    <name type="synonym">Cladosporium fulvum</name>
    <dbReference type="NCBI Taxonomy" id="5499"/>
    <lineage>
        <taxon>Eukaryota</taxon>
        <taxon>Fungi</taxon>
        <taxon>Dikarya</taxon>
        <taxon>Ascomycota</taxon>
        <taxon>Pezizomycotina</taxon>
        <taxon>Dothideomycetes</taxon>
        <taxon>Dothideomycetidae</taxon>
        <taxon>Mycosphaerellales</taxon>
        <taxon>Mycosphaerellaceae</taxon>
        <taxon>Fulvia</taxon>
    </lineage>
</organism>
<accession>A0A9Q8UT95</accession>